<evidence type="ECO:0000259" key="2">
    <source>
        <dbReference type="Pfam" id="PF18715"/>
    </source>
</evidence>
<dbReference type="EMBL" id="CP041730">
    <property type="protein sequence ID" value="QDQ27707.1"/>
    <property type="molecule type" value="Genomic_DNA"/>
</dbReference>
<dbReference type="Pfam" id="PF04717">
    <property type="entry name" value="Phage_base_V"/>
    <property type="match status" value="1"/>
</dbReference>
<sequence length="241" mass="25900">MTFPIFSPFQYVSSARMYRRLAHRAEDDLKIRLRDPACMDTAPDLNRRLESLIRFGTIAEIDHDRALCRVQTGKLLTDWLPWLTPRAGQTRQWHPPTKGEQVMLLSPSGDPATGAVLPGLFSDTHKAPSKQPSLHVTAYPDGARISYDHTLGVLAATGIQSALIEASGTITLDAPNTIIKGNLLVEQSLTYLGGMAGYGTATDAGGAVARIHGDIAIEGNLSATGTVMDGGGNSNHHSHHD</sequence>
<gene>
    <name evidence="3" type="ORF">FNU76_15865</name>
</gene>
<feature type="domain" description="Phage spike trimer" evidence="2">
    <location>
        <begin position="158"/>
        <end position="208"/>
    </location>
</feature>
<feature type="domain" description="Gp5/Type VI secretion system Vgr protein OB-fold" evidence="1">
    <location>
        <begin position="56"/>
        <end position="121"/>
    </location>
</feature>
<protein>
    <submittedName>
        <fullName evidence="3">Phage baseplate assembly protein V</fullName>
    </submittedName>
</protein>
<dbReference type="InterPro" id="IPR040629">
    <property type="entry name" value="Phage_spike"/>
</dbReference>
<reference evidence="4" key="1">
    <citation type="submission" date="2019-07" db="EMBL/GenBank/DDBJ databases">
        <title>Chitinimonas sp. nov., isolated from Ny-Alesund, arctica soil.</title>
        <authorList>
            <person name="Xu Q."/>
            <person name="Peng F."/>
        </authorList>
    </citation>
    <scope>NUCLEOTIDE SEQUENCE [LARGE SCALE GENOMIC DNA]</scope>
    <source>
        <strain evidence="4">R3-44</strain>
    </source>
</reference>
<proteinExistence type="predicted"/>
<keyword evidence="4" id="KW-1185">Reference proteome</keyword>
<dbReference type="InterPro" id="IPR013046">
    <property type="entry name" value="GpV/Gp45"/>
</dbReference>
<accession>A0A516SHS7</accession>
<dbReference type="AlphaFoldDB" id="A0A516SHS7"/>
<dbReference type="Gene3D" id="6.20.150.10">
    <property type="match status" value="1"/>
</dbReference>
<evidence type="ECO:0000313" key="3">
    <source>
        <dbReference type="EMBL" id="QDQ27707.1"/>
    </source>
</evidence>
<dbReference type="Gene3D" id="2.40.50.230">
    <property type="entry name" value="Gp5 N-terminal domain"/>
    <property type="match status" value="1"/>
</dbReference>
<dbReference type="InterPro" id="IPR037026">
    <property type="entry name" value="Vgr_OB-fold_dom_sf"/>
</dbReference>
<name>A0A516SHS7_9NEIS</name>
<dbReference type="Pfam" id="PF18715">
    <property type="entry name" value="Phage_spike"/>
    <property type="match status" value="1"/>
</dbReference>
<evidence type="ECO:0000313" key="4">
    <source>
        <dbReference type="Proteomes" id="UP000317550"/>
    </source>
</evidence>
<dbReference type="InterPro" id="IPR006531">
    <property type="entry name" value="Gp5/Vgr_OB"/>
</dbReference>
<organism evidence="3 4">
    <name type="scientific">Chitinimonas arctica</name>
    <dbReference type="NCBI Taxonomy" id="2594795"/>
    <lineage>
        <taxon>Bacteria</taxon>
        <taxon>Pseudomonadati</taxon>
        <taxon>Pseudomonadota</taxon>
        <taxon>Betaproteobacteria</taxon>
        <taxon>Neisseriales</taxon>
        <taxon>Chitinibacteraceae</taxon>
        <taxon>Chitinimonas</taxon>
    </lineage>
</organism>
<dbReference type="NCBIfam" id="TIGR01644">
    <property type="entry name" value="phage_P2_V"/>
    <property type="match status" value="1"/>
</dbReference>
<dbReference type="Proteomes" id="UP000317550">
    <property type="component" value="Chromosome"/>
</dbReference>
<evidence type="ECO:0000259" key="1">
    <source>
        <dbReference type="Pfam" id="PF04717"/>
    </source>
</evidence>
<dbReference type="OrthoDB" id="4931325at2"/>
<dbReference type="KEGG" id="cari:FNU76_15865"/>